<dbReference type="InterPro" id="IPR018679">
    <property type="entry name" value="DUF2161"/>
</dbReference>
<protein>
    <submittedName>
        <fullName evidence="1">Uncharacterized protein</fullName>
    </submittedName>
</protein>
<dbReference type="AlphaFoldDB" id="A0A1H8JIV8"/>
<evidence type="ECO:0000313" key="1">
    <source>
        <dbReference type="EMBL" id="SEN80501.1"/>
    </source>
</evidence>
<gene>
    <name evidence="1" type="ORF">SAMN05216227_102549</name>
</gene>
<proteinExistence type="predicted"/>
<name>A0A1H8JIV8_9RHOB</name>
<dbReference type="OrthoDB" id="9795163at2"/>
<dbReference type="EMBL" id="FOCO01000025">
    <property type="protein sequence ID" value="SEN80501.1"/>
    <property type="molecule type" value="Genomic_DNA"/>
</dbReference>
<dbReference type="RefSeq" id="WP_050518330.1">
    <property type="nucleotide sequence ID" value="NZ_FOCO01000025.1"/>
</dbReference>
<reference evidence="1 2" key="1">
    <citation type="submission" date="2016-10" db="EMBL/GenBank/DDBJ databases">
        <authorList>
            <person name="de Groot N.N."/>
        </authorList>
    </citation>
    <scope>NUCLEOTIDE SEQUENCE [LARGE SCALE GENOMIC DNA]</scope>
    <source>
        <strain evidence="1 2">CGMCC 1.10836</strain>
    </source>
</reference>
<evidence type="ECO:0000313" key="2">
    <source>
        <dbReference type="Proteomes" id="UP000183002"/>
    </source>
</evidence>
<dbReference type="Pfam" id="PF09929">
    <property type="entry name" value="DUF2161"/>
    <property type="match status" value="1"/>
</dbReference>
<keyword evidence="2" id="KW-1185">Reference proteome</keyword>
<organism evidence="1 2">
    <name type="scientific">Pseudorhodobacter antarcticus</name>
    <dbReference type="NCBI Taxonomy" id="1077947"/>
    <lineage>
        <taxon>Bacteria</taxon>
        <taxon>Pseudomonadati</taxon>
        <taxon>Pseudomonadota</taxon>
        <taxon>Alphaproteobacteria</taxon>
        <taxon>Rhodobacterales</taxon>
        <taxon>Paracoccaceae</taxon>
        <taxon>Pseudorhodobacter</taxon>
    </lineage>
</organism>
<dbReference type="Proteomes" id="UP000183002">
    <property type="component" value="Unassembled WGS sequence"/>
</dbReference>
<accession>A0A1H8JIV8</accession>
<dbReference type="STRING" id="1077947.SAMN05216227_102549"/>
<sequence>MRESDLYAPLKAYLEGQGYEVKAEIGDCDIMACRAGDPPVIVEMKLSFSLQLVLQGVVRQGLFDHVYLAVPVTKGWTQRYRDIIALCRRLSLGLLAVGPKGVEAHLDPGPYAPRLKTKPAARLLREFARRVGDPNEGGITGTAKMTHYRQDAVRCGLYLQAGPCKAAVVARATGVARAATQMRDDHYGWFERVERGVYQLTPKGHAALADHAASGVAR</sequence>